<evidence type="ECO:0000313" key="7">
    <source>
        <dbReference type="EMBL" id="PRH88484.1"/>
    </source>
</evidence>
<evidence type="ECO:0000256" key="1">
    <source>
        <dbReference type="ARBA" id="ARBA00004651"/>
    </source>
</evidence>
<proteinExistence type="predicted"/>
<accession>A0A2S9QGL5</accession>
<feature type="transmembrane region" description="Helical" evidence="6">
    <location>
        <begin position="6"/>
        <end position="29"/>
    </location>
</feature>
<dbReference type="EMBL" id="PUEJ01000002">
    <property type="protein sequence ID" value="PRH88484.1"/>
    <property type="molecule type" value="Genomic_DNA"/>
</dbReference>
<feature type="transmembrane region" description="Helical" evidence="6">
    <location>
        <begin position="186"/>
        <end position="204"/>
    </location>
</feature>
<dbReference type="Proteomes" id="UP000237682">
    <property type="component" value="Unassembled WGS sequence"/>
</dbReference>
<name>A0A2S9QGL5_9HYPH</name>
<organism evidence="7 8">
    <name type="scientific">Labrys okinawensis</name>
    <dbReference type="NCBI Taxonomy" id="346911"/>
    <lineage>
        <taxon>Bacteria</taxon>
        <taxon>Pseudomonadati</taxon>
        <taxon>Pseudomonadota</taxon>
        <taxon>Alphaproteobacteria</taxon>
        <taxon>Hyphomicrobiales</taxon>
        <taxon>Xanthobacteraceae</taxon>
        <taxon>Labrys</taxon>
    </lineage>
</organism>
<keyword evidence="5 6" id="KW-0472">Membrane</keyword>
<feature type="transmembrane region" description="Helical" evidence="6">
    <location>
        <begin position="113"/>
        <end position="134"/>
    </location>
</feature>
<keyword evidence="4 6" id="KW-1133">Transmembrane helix</keyword>
<keyword evidence="2" id="KW-1003">Cell membrane</keyword>
<dbReference type="Pfam" id="PF01810">
    <property type="entry name" value="LysE"/>
    <property type="match status" value="1"/>
</dbReference>
<feature type="transmembrane region" description="Helical" evidence="6">
    <location>
        <begin position="154"/>
        <end position="174"/>
    </location>
</feature>
<evidence type="ECO:0000313" key="8">
    <source>
        <dbReference type="Proteomes" id="UP000237682"/>
    </source>
</evidence>
<feature type="transmembrane region" description="Helical" evidence="6">
    <location>
        <begin position="41"/>
        <end position="66"/>
    </location>
</feature>
<evidence type="ECO:0000256" key="4">
    <source>
        <dbReference type="ARBA" id="ARBA00022989"/>
    </source>
</evidence>
<comment type="subcellular location">
    <subcellularLocation>
        <location evidence="1">Cell membrane</location>
        <topology evidence="1">Multi-pass membrane protein</topology>
    </subcellularLocation>
</comment>
<keyword evidence="8" id="KW-1185">Reference proteome</keyword>
<comment type="caution">
    <text evidence="7">The sequence shown here is derived from an EMBL/GenBank/DDBJ whole genome shotgun (WGS) entry which is preliminary data.</text>
</comment>
<gene>
    <name evidence="7" type="ORF">C5L14_04365</name>
</gene>
<protein>
    <submittedName>
        <fullName evidence="7">Lysine transporter LysE</fullName>
    </submittedName>
</protein>
<dbReference type="InterPro" id="IPR001123">
    <property type="entry name" value="LeuE-type"/>
</dbReference>
<dbReference type="AlphaFoldDB" id="A0A2S9QGL5"/>
<dbReference type="PANTHER" id="PTHR30086">
    <property type="entry name" value="ARGININE EXPORTER PROTEIN ARGO"/>
    <property type="match status" value="1"/>
</dbReference>
<dbReference type="PANTHER" id="PTHR30086:SF20">
    <property type="entry name" value="ARGININE EXPORTER PROTEIN ARGO-RELATED"/>
    <property type="match status" value="1"/>
</dbReference>
<evidence type="ECO:0000256" key="6">
    <source>
        <dbReference type="SAM" id="Phobius"/>
    </source>
</evidence>
<dbReference type="OrthoDB" id="9804822at2"/>
<dbReference type="GO" id="GO:0005886">
    <property type="term" value="C:plasma membrane"/>
    <property type="evidence" value="ECO:0007669"/>
    <property type="project" value="UniProtKB-SubCell"/>
</dbReference>
<dbReference type="GO" id="GO:0015171">
    <property type="term" value="F:amino acid transmembrane transporter activity"/>
    <property type="evidence" value="ECO:0007669"/>
    <property type="project" value="TreeGrafter"/>
</dbReference>
<dbReference type="RefSeq" id="WP_105860835.1">
    <property type="nucleotide sequence ID" value="NZ_PUEJ01000002.1"/>
</dbReference>
<feature type="transmembrane region" description="Helical" evidence="6">
    <location>
        <begin position="72"/>
        <end position="92"/>
    </location>
</feature>
<sequence>MLDPAALAVYAGALFVAAALPGPGVAALVARVLGRGVRESLGFAVGIALGDLVWLGFAAAGLAVLAQSFSGVFLAIKYAGVAYLLYLAWKLWTTANLAQVVERDASREGGWRSFLGGLSITLGNPKVMVFYTALLPNLIDLGRLSPASFVELAIVTEAVLASVFGFYIVLAGRARSLLTSPRAMRLLARSCGTIIAGTAVTIATR</sequence>
<evidence type="ECO:0000256" key="3">
    <source>
        <dbReference type="ARBA" id="ARBA00022692"/>
    </source>
</evidence>
<evidence type="ECO:0000256" key="2">
    <source>
        <dbReference type="ARBA" id="ARBA00022475"/>
    </source>
</evidence>
<keyword evidence="3 6" id="KW-0812">Transmembrane</keyword>
<evidence type="ECO:0000256" key="5">
    <source>
        <dbReference type="ARBA" id="ARBA00023136"/>
    </source>
</evidence>
<reference evidence="7 8" key="1">
    <citation type="submission" date="2018-02" db="EMBL/GenBank/DDBJ databases">
        <title>Whole genome sequencing of endophytic bacterium.</title>
        <authorList>
            <person name="Eedara R."/>
            <person name="Podile A.R."/>
        </authorList>
    </citation>
    <scope>NUCLEOTIDE SEQUENCE [LARGE SCALE GENOMIC DNA]</scope>
    <source>
        <strain evidence="7 8">RP1T</strain>
    </source>
</reference>